<proteinExistence type="predicted"/>
<evidence type="ECO:0000313" key="1">
    <source>
        <dbReference type="EMBL" id="CAN0551151.1"/>
    </source>
</evidence>
<dbReference type="EMBL" id="OX596091">
    <property type="protein sequence ID" value="CAN0551151.1"/>
    <property type="molecule type" value="Genomic_DNA"/>
</dbReference>
<gene>
    <name evidence="1" type="ORF">MRATA1EN22A_LOCUS26213</name>
</gene>
<accession>A0AC60A3V2</accession>
<dbReference type="Proteomes" id="UP001162501">
    <property type="component" value="Chromosome 7"/>
</dbReference>
<reference evidence="1" key="2">
    <citation type="submission" date="2025-03" db="EMBL/GenBank/DDBJ databases">
        <authorList>
            <consortium name="ELIXIR-Norway"/>
            <consortium name="Elixir Norway"/>
        </authorList>
    </citation>
    <scope>NUCLEOTIDE SEQUENCE</scope>
</reference>
<organism evidence="1 2">
    <name type="scientific">Rangifer tarandus platyrhynchus</name>
    <name type="common">Svalbard reindeer</name>
    <dbReference type="NCBI Taxonomy" id="3082113"/>
    <lineage>
        <taxon>Eukaryota</taxon>
        <taxon>Metazoa</taxon>
        <taxon>Chordata</taxon>
        <taxon>Craniata</taxon>
        <taxon>Vertebrata</taxon>
        <taxon>Euteleostomi</taxon>
        <taxon>Mammalia</taxon>
        <taxon>Eutheria</taxon>
        <taxon>Laurasiatheria</taxon>
        <taxon>Artiodactyla</taxon>
        <taxon>Ruminantia</taxon>
        <taxon>Pecora</taxon>
        <taxon>Cervidae</taxon>
        <taxon>Odocoileinae</taxon>
        <taxon>Rangifer</taxon>
    </lineage>
</organism>
<evidence type="ECO:0000313" key="2">
    <source>
        <dbReference type="Proteomes" id="UP001162501"/>
    </source>
</evidence>
<sequence length="165" mass="18171">MRYCKSRLTESAMDEQLPWERGLWDKEKIGHKFKKLGFTPSLAGYELHVIGCGFGWALQAGARTNNAAGACIRVITTLQESPVPLTLSALFLLRGAFPSSRSRAFGLRFTLTRPIISKKCSTVPKKSRALGEVGVLERLRKMTGYPGFLAGLLRRSLHQGPSAAH</sequence>
<protein>
    <submittedName>
        <fullName evidence="1">Uncharacterized protein</fullName>
    </submittedName>
</protein>
<name>A0AC60A3V2_RANTA</name>
<reference evidence="1" key="1">
    <citation type="submission" date="2023-05" db="EMBL/GenBank/DDBJ databases">
        <authorList>
            <consortium name="ELIXIR-Norway"/>
        </authorList>
    </citation>
    <scope>NUCLEOTIDE SEQUENCE</scope>
</reference>